<keyword evidence="2" id="KW-0804">Transcription</keyword>
<dbReference type="Pfam" id="PF12833">
    <property type="entry name" value="HTH_18"/>
    <property type="match status" value="1"/>
</dbReference>
<evidence type="ECO:0000256" key="2">
    <source>
        <dbReference type="ARBA" id="ARBA00023163"/>
    </source>
</evidence>
<dbReference type="InterPro" id="IPR018060">
    <property type="entry name" value="HTH_AraC"/>
</dbReference>
<organism evidence="4 5">
    <name type="scientific">Rhodopseudomonas palustris</name>
    <dbReference type="NCBI Taxonomy" id="1076"/>
    <lineage>
        <taxon>Bacteria</taxon>
        <taxon>Pseudomonadati</taxon>
        <taxon>Pseudomonadota</taxon>
        <taxon>Alphaproteobacteria</taxon>
        <taxon>Hyphomicrobiales</taxon>
        <taxon>Nitrobacteraceae</taxon>
        <taxon>Rhodopseudomonas</taxon>
    </lineage>
</organism>
<dbReference type="Gene3D" id="1.10.10.60">
    <property type="entry name" value="Homeodomain-like"/>
    <property type="match status" value="1"/>
</dbReference>
<evidence type="ECO:0000313" key="5">
    <source>
        <dbReference type="Proteomes" id="UP000032515"/>
    </source>
</evidence>
<accession>A0A0D7ET24</accession>
<sequence>MAGCVFCTIIRDTRGVALGQSQRFNFFPAAPLCSIAWVLAGDCHLIDHPGQMEQPWTGEKAPALSVYGPQLGPLVSWNPGETYGVSISFYPDAFCTMTGLDLSQFSGRMMQAEEILPERLLLSCRNFADAARRHGVEGSLPTLEGELQDIWLGARPAGIGTMRSIEDWSRHLLRRAAMTGLGRSTRQTARRIRSWTGLSQRDIQGLGHTEQLYAKLHEAMQKDDVDWAQLAAATGFADQAHMIRQMRRHTGLTPEQLRHRARHHEALWAYRLLEQYFTIPDAR</sequence>
<evidence type="ECO:0000313" key="4">
    <source>
        <dbReference type="EMBL" id="KIZ42597.1"/>
    </source>
</evidence>
<keyword evidence="1" id="KW-0805">Transcription regulation</keyword>
<comment type="caution">
    <text evidence="4">The sequence shown here is derived from an EMBL/GenBank/DDBJ whole genome shotgun (WGS) entry which is preliminary data.</text>
</comment>
<feature type="domain" description="HTH araC/xylS-type" evidence="3">
    <location>
        <begin position="228"/>
        <end position="260"/>
    </location>
</feature>
<proteinExistence type="predicted"/>
<name>A0A0D7ET24_RHOPL</name>
<gene>
    <name evidence="4" type="ORF">OO17_12630</name>
</gene>
<evidence type="ECO:0000256" key="1">
    <source>
        <dbReference type="ARBA" id="ARBA00023015"/>
    </source>
</evidence>
<dbReference type="AlphaFoldDB" id="A0A0D7ET24"/>
<dbReference type="GO" id="GO:0043565">
    <property type="term" value="F:sequence-specific DNA binding"/>
    <property type="evidence" value="ECO:0007669"/>
    <property type="project" value="InterPro"/>
</dbReference>
<dbReference type="SUPFAM" id="SSF46689">
    <property type="entry name" value="Homeodomain-like"/>
    <property type="match status" value="1"/>
</dbReference>
<dbReference type="EMBL" id="JXXE01000248">
    <property type="protein sequence ID" value="KIZ42597.1"/>
    <property type="molecule type" value="Genomic_DNA"/>
</dbReference>
<evidence type="ECO:0000259" key="3">
    <source>
        <dbReference type="PROSITE" id="PS01124"/>
    </source>
</evidence>
<dbReference type="GO" id="GO:0003700">
    <property type="term" value="F:DNA-binding transcription factor activity"/>
    <property type="evidence" value="ECO:0007669"/>
    <property type="project" value="InterPro"/>
</dbReference>
<dbReference type="InterPro" id="IPR009057">
    <property type="entry name" value="Homeodomain-like_sf"/>
</dbReference>
<dbReference type="Proteomes" id="UP000032515">
    <property type="component" value="Unassembled WGS sequence"/>
</dbReference>
<protein>
    <recommendedName>
        <fullName evidence="3">HTH araC/xylS-type domain-containing protein</fullName>
    </recommendedName>
</protein>
<dbReference type="PROSITE" id="PS01124">
    <property type="entry name" value="HTH_ARAC_FAMILY_2"/>
    <property type="match status" value="1"/>
</dbReference>
<reference evidence="4 5" key="1">
    <citation type="submission" date="2014-11" db="EMBL/GenBank/DDBJ databases">
        <title>Genomics and ecophysiology of heterotrophic nitrogen fixing bacteria isolated from estuarine surface water.</title>
        <authorList>
            <person name="Bentzon-Tilia M."/>
            <person name="Severin I."/>
            <person name="Hansen L.H."/>
            <person name="Riemann L."/>
        </authorList>
    </citation>
    <scope>NUCLEOTIDE SEQUENCE [LARGE SCALE GENOMIC DNA]</scope>
    <source>
        <strain evidence="4 5">BAL398</strain>
    </source>
</reference>
<dbReference type="PATRIC" id="fig|1076.23.peg.2609"/>